<sequence length="43" mass="4698">MTPILIKDGKLINEGKKYQGSILLKDGKINKIFTGAVPEKILA</sequence>
<accession>X1KBA1</accession>
<evidence type="ECO:0008006" key="2">
    <source>
        <dbReference type="Google" id="ProtNLM"/>
    </source>
</evidence>
<organism evidence="1">
    <name type="scientific">marine sediment metagenome</name>
    <dbReference type="NCBI Taxonomy" id="412755"/>
    <lineage>
        <taxon>unclassified sequences</taxon>
        <taxon>metagenomes</taxon>
        <taxon>ecological metagenomes</taxon>
    </lineage>
</organism>
<gene>
    <name evidence="1" type="ORF">S03H2_62742</name>
</gene>
<proteinExistence type="predicted"/>
<reference evidence="1" key="1">
    <citation type="journal article" date="2014" name="Front. Microbiol.">
        <title>High frequency of phylogenetically diverse reductive dehalogenase-homologous genes in deep subseafloor sedimentary metagenomes.</title>
        <authorList>
            <person name="Kawai M."/>
            <person name="Futagami T."/>
            <person name="Toyoda A."/>
            <person name="Takaki Y."/>
            <person name="Nishi S."/>
            <person name="Hori S."/>
            <person name="Arai W."/>
            <person name="Tsubouchi T."/>
            <person name="Morono Y."/>
            <person name="Uchiyama I."/>
            <person name="Ito T."/>
            <person name="Fujiyama A."/>
            <person name="Inagaki F."/>
            <person name="Takami H."/>
        </authorList>
    </citation>
    <scope>NUCLEOTIDE SEQUENCE</scope>
    <source>
        <strain evidence="1">Expedition CK06-06</strain>
    </source>
</reference>
<evidence type="ECO:0000313" key="1">
    <source>
        <dbReference type="EMBL" id="GAH79358.1"/>
    </source>
</evidence>
<comment type="caution">
    <text evidence="1">The sequence shown here is derived from an EMBL/GenBank/DDBJ whole genome shotgun (WGS) entry which is preliminary data.</text>
</comment>
<dbReference type="GO" id="GO:0016810">
    <property type="term" value="F:hydrolase activity, acting on carbon-nitrogen (but not peptide) bonds"/>
    <property type="evidence" value="ECO:0007669"/>
    <property type="project" value="InterPro"/>
</dbReference>
<dbReference type="InterPro" id="IPR011059">
    <property type="entry name" value="Metal-dep_hydrolase_composite"/>
</dbReference>
<dbReference type="Gene3D" id="2.30.40.10">
    <property type="entry name" value="Urease, subunit C, domain 1"/>
    <property type="match status" value="1"/>
</dbReference>
<name>X1KBA1_9ZZZZ</name>
<feature type="non-terminal residue" evidence="1">
    <location>
        <position position="43"/>
    </location>
</feature>
<dbReference type="AlphaFoldDB" id="X1KBA1"/>
<dbReference type="SUPFAM" id="SSF51338">
    <property type="entry name" value="Composite domain of metallo-dependent hydrolases"/>
    <property type="match status" value="1"/>
</dbReference>
<dbReference type="EMBL" id="BARU01040600">
    <property type="protein sequence ID" value="GAH79358.1"/>
    <property type="molecule type" value="Genomic_DNA"/>
</dbReference>
<protein>
    <recommendedName>
        <fullName evidence="2">Amidohydrolase 3 domain-containing protein</fullName>
    </recommendedName>
</protein>